<dbReference type="EMBL" id="ML977005">
    <property type="protein sequence ID" value="KAF1953159.1"/>
    <property type="molecule type" value="Genomic_DNA"/>
</dbReference>
<keyword evidence="3" id="KW-1185">Reference proteome</keyword>
<accession>A0A6A5TN61</accession>
<sequence>MALASWVKEWKPARRGGRRSRRTAFFSNKPDLILHAGALRAFWDDYEALRPVNLGSVKELTRLALRRRVPLHLCPPAPIRIYGTERGAQIYNMDPRPVDDTPPNDGTNDYVACKWASERFLSKVVDQFDCPVVLHTPMPTPGAGKHVRPEPDCAFNELVSIPKTLGIRPTMDELDGWADIIHAEDVVSDMMNALFASVDNASDEVNRVLYTGVQRTIERRSDSDHGLLSLARPLAETKSCVNLTLRFG</sequence>
<dbReference type="AlphaFoldDB" id="A0A6A5TN61"/>
<dbReference type="Pfam" id="PF07993">
    <property type="entry name" value="NAD_binding_4"/>
    <property type="match status" value="1"/>
</dbReference>
<dbReference type="Proteomes" id="UP000800035">
    <property type="component" value="Unassembled WGS sequence"/>
</dbReference>
<proteinExistence type="predicted"/>
<evidence type="ECO:0000259" key="1">
    <source>
        <dbReference type="Pfam" id="PF07993"/>
    </source>
</evidence>
<name>A0A6A5TN61_9PLEO</name>
<feature type="domain" description="Thioester reductase (TE)" evidence="1">
    <location>
        <begin position="27"/>
        <end position="137"/>
    </location>
</feature>
<reference evidence="2" key="1">
    <citation type="journal article" date="2020" name="Stud. Mycol.">
        <title>101 Dothideomycetes genomes: a test case for predicting lifestyles and emergence of pathogens.</title>
        <authorList>
            <person name="Haridas S."/>
            <person name="Albert R."/>
            <person name="Binder M."/>
            <person name="Bloem J."/>
            <person name="Labutti K."/>
            <person name="Salamov A."/>
            <person name="Andreopoulos B."/>
            <person name="Baker S."/>
            <person name="Barry K."/>
            <person name="Bills G."/>
            <person name="Bluhm B."/>
            <person name="Cannon C."/>
            <person name="Castanera R."/>
            <person name="Culley D."/>
            <person name="Daum C."/>
            <person name="Ezra D."/>
            <person name="Gonzalez J."/>
            <person name="Henrissat B."/>
            <person name="Kuo A."/>
            <person name="Liang C."/>
            <person name="Lipzen A."/>
            <person name="Lutzoni F."/>
            <person name="Magnuson J."/>
            <person name="Mondo S."/>
            <person name="Nolan M."/>
            <person name="Ohm R."/>
            <person name="Pangilinan J."/>
            <person name="Park H.-J."/>
            <person name="Ramirez L."/>
            <person name="Alfaro M."/>
            <person name="Sun H."/>
            <person name="Tritt A."/>
            <person name="Yoshinaga Y."/>
            <person name="Zwiers L.-H."/>
            <person name="Turgeon B."/>
            <person name="Goodwin S."/>
            <person name="Spatafora J."/>
            <person name="Crous P."/>
            <person name="Grigoriev I."/>
        </authorList>
    </citation>
    <scope>NUCLEOTIDE SEQUENCE</scope>
    <source>
        <strain evidence="2">CBS 675.92</strain>
    </source>
</reference>
<dbReference type="OrthoDB" id="329835at2759"/>
<dbReference type="InterPro" id="IPR013120">
    <property type="entry name" value="FAR_NAD-bd"/>
</dbReference>
<evidence type="ECO:0000313" key="3">
    <source>
        <dbReference type="Proteomes" id="UP000800035"/>
    </source>
</evidence>
<gene>
    <name evidence="2" type="ORF">CC80DRAFT_596043</name>
</gene>
<dbReference type="Gene3D" id="3.40.50.720">
    <property type="entry name" value="NAD(P)-binding Rossmann-like Domain"/>
    <property type="match status" value="1"/>
</dbReference>
<evidence type="ECO:0000313" key="2">
    <source>
        <dbReference type="EMBL" id="KAF1953159.1"/>
    </source>
</evidence>
<dbReference type="InterPro" id="IPR036291">
    <property type="entry name" value="NAD(P)-bd_dom_sf"/>
</dbReference>
<protein>
    <recommendedName>
        <fullName evidence="1">Thioester reductase (TE) domain-containing protein</fullName>
    </recommendedName>
</protein>
<dbReference type="SUPFAM" id="SSF51735">
    <property type="entry name" value="NAD(P)-binding Rossmann-fold domains"/>
    <property type="match status" value="1"/>
</dbReference>
<organism evidence="2 3">
    <name type="scientific">Byssothecium circinans</name>
    <dbReference type="NCBI Taxonomy" id="147558"/>
    <lineage>
        <taxon>Eukaryota</taxon>
        <taxon>Fungi</taxon>
        <taxon>Dikarya</taxon>
        <taxon>Ascomycota</taxon>
        <taxon>Pezizomycotina</taxon>
        <taxon>Dothideomycetes</taxon>
        <taxon>Pleosporomycetidae</taxon>
        <taxon>Pleosporales</taxon>
        <taxon>Massarineae</taxon>
        <taxon>Massarinaceae</taxon>
        <taxon>Byssothecium</taxon>
    </lineage>
</organism>